<dbReference type="RefSeq" id="XP_062791565.1">
    <property type="nucleotide sequence ID" value="XM_062935514.1"/>
</dbReference>
<reference evidence="2 3" key="1">
    <citation type="submission" date="2024-01" db="EMBL/GenBank/DDBJ databases">
        <title>Comparative genomics of Cryptococcus and Kwoniella reveals pathogenesis evolution and contrasting modes of karyotype evolution via chromosome fusion or intercentromeric recombination.</title>
        <authorList>
            <person name="Coelho M.A."/>
            <person name="David-Palma M."/>
            <person name="Shea T."/>
            <person name="Bowers K."/>
            <person name="McGinley-Smith S."/>
            <person name="Mohammad A.W."/>
            <person name="Gnirke A."/>
            <person name="Yurkov A.M."/>
            <person name="Nowrousian M."/>
            <person name="Sun S."/>
            <person name="Cuomo C.A."/>
            <person name="Heitman J."/>
        </authorList>
    </citation>
    <scope>NUCLEOTIDE SEQUENCE [LARGE SCALE GENOMIC DNA]</scope>
    <source>
        <strain evidence="2">CBS 11374</strain>
    </source>
</reference>
<gene>
    <name evidence="2" type="ORF">IL334_003788</name>
</gene>
<sequence length="182" mass="20492">MAATSSNLQNVYYERKTGTPKSCYICRKPTTTVLATLKIEDFLYTCEGHLTDPASPISPPAATSGPSADDIKKVISDYQSREARKFSKIEEKDKDKDQEKKDEKGEIDKIKEKDKDQDKPKSPEASTPSIPTASTPVSPTHRKFALHRHIFEMRKNDIRKREQGIKAKEVSKGLPQVPRTAF</sequence>
<dbReference type="PANTHER" id="PTHR28218">
    <property type="entry name" value="VPS4-ASSOCIATED PROTEIN 1"/>
    <property type="match status" value="1"/>
</dbReference>
<dbReference type="Proteomes" id="UP001329825">
    <property type="component" value="Chromosome 5"/>
</dbReference>
<protein>
    <recommendedName>
        <fullName evidence="4">DUF1742-domain-containing protein</fullName>
    </recommendedName>
</protein>
<evidence type="ECO:0000313" key="2">
    <source>
        <dbReference type="EMBL" id="WRT66825.1"/>
    </source>
</evidence>
<keyword evidence="3" id="KW-1185">Reference proteome</keyword>
<dbReference type="EMBL" id="CP141885">
    <property type="protein sequence ID" value="WRT66825.1"/>
    <property type="molecule type" value="Genomic_DNA"/>
</dbReference>
<evidence type="ECO:0000313" key="3">
    <source>
        <dbReference type="Proteomes" id="UP001329825"/>
    </source>
</evidence>
<accession>A0ABZ1CYV9</accession>
<feature type="compositionally biased region" description="Basic and acidic residues" evidence="1">
    <location>
        <begin position="149"/>
        <end position="171"/>
    </location>
</feature>
<feature type="compositionally biased region" description="Polar residues" evidence="1">
    <location>
        <begin position="124"/>
        <end position="138"/>
    </location>
</feature>
<dbReference type="Pfam" id="PF08432">
    <property type="entry name" value="Vfa1"/>
    <property type="match status" value="1"/>
</dbReference>
<feature type="compositionally biased region" description="Basic and acidic residues" evidence="1">
    <location>
        <begin position="69"/>
        <end position="122"/>
    </location>
</feature>
<proteinExistence type="predicted"/>
<dbReference type="GeneID" id="87955919"/>
<name>A0ABZ1CYV9_9TREE</name>
<feature type="region of interest" description="Disordered" evidence="1">
    <location>
        <begin position="52"/>
        <end position="182"/>
    </location>
</feature>
<evidence type="ECO:0008006" key="4">
    <source>
        <dbReference type="Google" id="ProtNLM"/>
    </source>
</evidence>
<dbReference type="PANTHER" id="PTHR28218:SF1">
    <property type="entry name" value="VPS4-ASSOCIATED PROTEIN 1"/>
    <property type="match status" value="1"/>
</dbReference>
<dbReference type="InterPro" id="IPR013640">
    <property type="entry name" value="Vfa1"/>
</dbReference>
<organism evidence="2 3">
    <name type="scientific">Kwoniella shivajii</name>
    <dbReference type="NCBI Taxonomy" id="564305"/>
    <lineage>
        <taxon>Eukaryota</taxon>
        <taxon>Fungi</taxon>
        <taxon>Dikarya</taxon>
        <taxon>Basidiomycota</taxon>
        <taxon>Agaricomycotina</taxon>
        <taxon>Tremellomycetes</taxon>
        <taxon>Tremellales</taxon>
        <taxon>Cryptococcaceae</taxon>
        <taxon>Kwoniella</taxon>
    </lineage>
</organism>
<evidence type="ECO:0000256" key="1">
    <source>
        <dbReference type="SAM" id="MobiDB-lite"/>
    </source>
</evidence>